<name>A0ACC1P978_9PEZI</name>
<evidence type="ECO:0000313" key="1">
    <source>
        <dbReference type="EMBL" id="KAJ2988758.1"/>
    </source>
</evidence>
<proteinExistence type="predicted"/>
<organism evidence="1 2">
    <name type="scientific">Xylaria curta</name>
    <dbReference type="NCBI Taxonomy" id="42375"/>
    <lineage>
        <taxon>Eukaryota</taxon>
        <taxon>Fungi</taxon>
        <taxon>Dikarya</taxon>
        <taxon>Ascomycota</taxon>
        <taxon>Pezizomycotina</taxon>
        <taxon>Sordariomycetes</taxon>
        <taxon>Xylariomycetidae</taxon>
        <taxon>Xylariales</taxon>
        <taxon>Xylariaceae</taxon>
        <taxon>Xylaria</taxon>
    </lineage>
</organism>
<dbReference type="Proteomes" id="UP001143856">
    <property type="component" value="Unassembled WGS sequence"/>
</dbReference>
<gene>
    <name evidence="1" type="ORF">NUW58_g3810</name>
</gene>
<dbReference type="EMBL" id="JAPDGR010000609">
    <property type="protein sequence ID" value="KAJ2988758.1"/>
    <property type="molecule type" value="Genomic_DNA"/>
</dbReference>
<protein>
    <submittedName>
        <fullName evidence="1">Uncharacterized protein</fullName>
    </submittedName>
</protein>
<reference evidence="1" key="1">
    <citation type="submission" date="2022-10" db="EMBL/GenBank/DDBJ databases">
        <title>Genome Sequence of Xylaria curta.</title>
        <authorList>
            <person name="Buettner E."/>
        </authorList>
    </citation>
    <scope>NUCLEOTIDE SEQUENCE</scope>
    <source>
        <strain evidence="1">Babe10</strain>
    </source>
</reference>
<comment type="caution">
    <text evidence="1">The sequence shown here is derived from an EMBL/GenBank/DDBJ whole genome shotgun (WGS) entry which is preliminary data.</text>
</comment>
<keyword evidence="2" id="KW-1185">Reference proteome</keyword>
<evidence type="ECO:0000313" key="2">
    <source>
        <dbReference type="Proteomes" id="UP001143856"/>
    </source>
</evidence>
<accession>A0ACC1P978</accession>
<sequence length="677" mass="76795">MDPYQPSNSARFASRKRELPSGYASIGDVLAGTVPLGRLVNIMGLVKDYQVPIRTNGSDYKCTITIYDKSIEYDVAGLPISIFRPKDAMPEPTAGDVLVINSAKVQSYRESISLITNRSTLIHIYTGSDIPRPPLSAEGALRPLGSARKPSQEEHEYVSWLYHHINKESVPDVATFQKQVDQSGHKKDKYCKLEDVVDRKFCDVIVNVVKAPFDDMEKTTLWVSDYTENDSFHKFSWDGANQLGGRDGDSYGYLDTDIHAATKWACPFGRRSMQITCFEPHASYVNSEVHIDQWVHIRNLRIKTGRNGLNLEGVLHGGGDFSRRQVYILGLDAKEECDPRLKEAIRRKKEYEKLKKKQMKSLTANDTGENTGTKRKVDNSEEEKPNSKARRKEKREVARGKVEEQDRQTEERLGLNKLIKCESQEQPLTPLPFIIEPVSWKTTVEGKKVTLTLPFACAKYRTNVRVVDFRPRKLENFATWRKSTESDVLSDYSSDSDSGSEDEDPGFAIRYTGKKMWEWRFALQLEDADPKSKEKSRLWAVVDNVEAQQLTGMDACDLRADPDALNGLREQLFKLWGNLEEAKLQEQQRQITNLRRVAAKQPPPSSPVHTDIEHLQRGTSGAGSENQNGTELSNKPFACCIRQYGVRVREPNSLRADAGEGHRWERIFGLFGTKICL</sequence>